<protein>
    <submittedName>
        <fullName evidence="1">Unannotated protein</fullName>
    </submittedName>
</protein>
<organism evidence="1">
    <name type="scientific">freshwater metagenome</name>
    <dbReference type="NCBI Taxonomy" id="449393"/>
    <lineage>
        <taxon>unclassified sequences</taxon>
        <taxon>metagenomes</taxon>
        <taxon>ecological metagenomes</taxon>
    </lineage>
</organism>
<dbReference type="InterPro" id="IPR043137">
    <property type="entry name" value="GGT_ssub_C"/>
</dbReference>
<dbReference type="InterPro" id="IPR029055">
    <property type="entry name" value="Ntn_hydrolases_N"/>
</dbReference>
<dbReference type="PRINTS" id="PR01210">
    <property type="entry name" value="GGTRANSPTASE"/>
</dbReference>
<evidence type="ECO:0000313" key="1">
    <source>
        <dbReference type="EMBL" id="CAB4559882.1"/>
    </source>
</evidence>
<dbReference type="Gene3D" id="3.60.20.40">
    <property type="match status" value="1"/>
</dbReference>
<dbReference type="SUPFAM" id="SSF56235">
    <property type="entry name" value="N-terminal nucleophile aminohydrolases (Ntn hydrolases)"/>
    <property type="match status" value="1"/>
</dbReference>
<dbReference type="Pfam" id="PF01019">
    <property type="entry name" value="G_glu_transpept"/>
    <property type="match status" value="1"/>
</dbReference>
<gene>
    <name evidence="1" type="ORF">UFOPK1650_00091</name>
</gene>
<name>A0A6J6D7T2_9ZZZZ</name>
<dbReference type="AlphaFoldDB" id="A0A6J6D7T2"/>
<dbReference type="Gene3D" id="1.10.246.130">
    <property type="match status" value="1"/>
</dbReference>
<reference evidence="1" key="1">
    <citation type="submission" date="2020-05" db="EMBL/GenBank/DDBJ databases">
        <authorList>
            <person name="Chiriac C."/>
            <person name="Salcher M."/>
            <person name="Ghai R."/>
            <person name="Kavagutti S V."/>
        </authorList>
    </citation>
    <scope>NUCLEOTIDE SEQUENCE</scope>
</reference>
<proteinExistence type="predicted"/>
<dbReference type="EMBL" id="CAEZTJ010000005">
    <property type="protein sequence ID" value="CAB4559882.1"/>
    <property type="molecule type" value="Genomic_DNA"/>
</dbReference>
<dbReference type="InterPro" id="IPR052896">
    <property type="entry name" value="GGT-like_enzyme"/>
</dbReference>
<dbReference type="PANTHER" id="PTHR43881">
    <property type="entry name" value="GAMMA-GLUTAMYLTRANSPEPTIDASE (AFU_ORTHOLOGUE AFUA_4G13580)"/>
    <property type="match status" value="1"/>
</dbReference>
<sequence length="525" mass="56553">MSLRANVYSRRGGVASRQPLATSAGLSVLSDGGNAVDAAIATSAVLAVVEPGDSHLGGDMFAIYHSGKDRTTLAINGSGEAPHGATLSEFQAGIPHHGYKAATVPGLVSGWFAVHDRWGRLPIEKILAPAIRYARDGFPATPGLIKRINHHLKSYPDSEVFRQLQIPTDVRVGGIITLPDLAWSLNEIAKQGREAFYSTSIAERIVAATSGWFSLADLAAHRTRIEEPLRARYRDQIIHAQPPPSQGMILLSELLLADRVDVKSMSEVDRIHFLVEAKKIGFTDRYATLGDLPETKDRVAKVLSEPHISRRLHEIEMATARTAPREVSEGEDTTYFLAADDEGNAISWIQSVFHGFGAAFAVEGTGILLNNRLTGFSLDETSPNLIAPGRRPAHTLNAFIVTHSDGSLHLVSGTPGANIQVQTNAQIISNVIDLEMNAQEAVDAPRWQHLIAPGESAGIEGYTGTLQLESRFDDGTIEGLRSKGHEVAAITPYGHGSAVQLLRVLENGTYEFGSDPRCEGLAIGL</sequence>
<dbReference type="PANTHER" id="PTHR43881:SF5">
    <property type="entry name" value="GAMMA-GLUTAMYLTRANSPEPTIDASE"/>
    <property type="match status" value="1"/>
</dbReference>
<accession>A0A6J6D7T2</accession>
<dbReference type="InterPro" id="IPR043138">
    <property type="entry name" value="GGT_lsub"/>
</dbReference>